<dbReference type="Proteomes" id="UP000315295">
    <property type="component" value="Unassembled WGS sequence"/>
</dbReference>
<accession>A0A540KRJ9</accession>
<organism evidence="1 2">
    <name type="scientific">Malus baccata</name>
    <name type="common">Siberian crab apple</name>
    <name type="synonym">Pyrus baccata</name>
    <dbReference type="NCBI Taxonomy" id="106549"/>
    <lineage>
        <taxon>Eukaryota</taxon>
        <taxon>Viridiplantae</taxon>
        <taxon>Streptophyta</taxon>
        <taxon>Embryophyta</taxon>
        <taxon>Tracheophyta</taxon>
        <taxon>Spermatophyta</taxon>
        <taxon>Magnoliopsida</taxon>
        <taxon>eudicotyledons</taxon>
        <taxon>Gunneridae</taxon>
        <taxon>Pentapetalae</taxon>
        <taxon>rosids</taxon>
        <taxon>fabids</taxon>
        <taxon>Rosales</taxon>
        <taxon>Rosaceae</taxon>
        <taxon>Amygdaloideae</taxon>
        <taxon>Maleae</taxon>
        <taxon>Malus</taxon>
    </lineage>
</organism>
<reference evidence="1 2" key="1">
    <citation type="journal article" date="2019" name="G3 (Bethesda)">
        <title>Sequencing of a Wild Apple (Malus baccata) Genome Unravels the Differences Between Cultivated and Wild Apple Species Regarding Disease Resistance and Cold Tolerance.</title>
        <authorList>
            <person name="Chen X."/>
        </authorList>
    </citation>
    <scope>NUCLEOTIDE SEQUENCE [LARGE SCALE GENOMIC DNA]</scope>
    <source>
        <strain evidence="2">cv. Shandingzi</strain>
        <tissue evidence="1">Leaves</tissue>
    </source>
</reference>
<proteinExistence type="predicted"/>
<gene>
    <name evidence="1" type="ORF">C1H46_037612</name>
</gene>
<name>A0A540KRJ9_MALBA</name>
<dbReference type="EMBL" id="VIEB01001008">
    <property type="protein sequence ID" value="TQD76854.1"/>
    <property type="molecule type" value="Genomic_DNA"/>
</dbReference>
<evidence type="ECO:0000313" key="2">
    <source>
        <dbReference type="Proteomes" id="UP000315295"/>
    </source>
</evidence>
<protein>
    <submittedName>
        <fullName evidence="1">Uncharacterized protein</fullName>
    </submittedName>
</protein>
<keyword evidence="2" id="KW-1185">Reference proteome</keyword>
<dbReference type="AlphaFoldDB" id="A0A540KRJ9"/>
<comment type="caution">
    <text evidence="1">The sequence shown here is derived from an EMBL/GenBank/DDBJ whole genome shotgun (WGS) entry which is preliminary data.</text>
</comment>
<evidence type="ECO:0000313" key="1">
    <source>
        <dbReference type="EMBL" id="TQD76854.1"/>
    </source>
</evidence>
<sequence>MVSIPDVDGDLSLGVLSLPATAISPIPFMDRWSKLPPTGDLGFLGTILRLCAQTPPVLQIYSPIPHTRHCLLLQFWGISSHLLYAASGQRQLYVVTPAKVWTGFVAFRMGLVLPDLQVGLLFANFEALMGFCIALCGGISQFFCSPVVSIFSAAIEAAIDSRFRVIRFFKGVTFGPLWVDSGFWAEPHIL</sequence>